<keyword evidence="2" id="KW-0732">Signal</keyword>
<dbReference type="EMBL" id="ML993582">
    <property type="protein sequence ID" value="KAF2171879.1"/>
    <property type="molecule type" value="Genomic_DNA"/>
</dbReference>
<gene>
    <name evidence="3" type="ORF">M409DRAFT_18111</name>
</gene>
<dbReference type="AlphaFoldDB" id="A0A6A6D199"/>
<keyword evidence="4" id="KW-1185">Reference proteome</keyword>
<organism evidence="3 4">
    <name type="scientific">Zasmidium cellare ATCC 36951</name>
    <dbReference type="NCBI Taxonomy" id="1080233"/>
    <lineage>
        <taxon>Eukaryota</taxon>
        <taxon>Fungi</taxon>
        <taxon>Dikarya</taxon>
        <taxon>Ascomycota</taxon>
        <taxon>Pezizomycotina</taxon>
        <taxon>Dothideomycetes</taxon>
        <taxon>Dothideomycetidae</taxon>
        <taxon>Mycosphaerellales</taxon>
        <taxon>Mycosphaerellaceae</taxon>
        <taxon>Zasmidium</taxon>
    </lineage>
</organism>
<protein>
    <recommendedName>
        <fullName evidence="5">Alpha-1,2-mannosyltransferase</fullName>
    </recommendedName>
</protein>
<feature type="region of interest" description="Disordered" evidence="1">
    <location>
        <begin position="43"/>
        <end position="119"/>
    </location>
</feature>
<evidence type="ECO:0000256" key="2">
    <source>
        <dbReference type="SAM" id="SignalP"/>
    </source>
</evidence>
<evidence type="ECO:0000313" key="3">
    <source>
        <dbReference type="EMBL" id="KAF2171879.1"/>
    </source>
</evidence>
<dbReference type="InterPro" id="IPR021848">
    <property type="entry name" value="HODM_asu-like"/>
</dbReference>
<accession>A0A6A6D199</accession>
<dbReference type="OrthoDB" id="5043642at2759"/>
<dbReference type="Pfam" id="PF11927">
    <property type="entry name" value="HODM_asu-like"/>
    <property type="match status" value="1"/>
</dbReference>
<dbReference type="GeneID" id="54557635"/>
<sequence length="497" mass="57289">MLVLFAYAFAVALPGLALFLAADVKQRNGLLSKFGIGRRRLQSSFTPPQDLSAQAQGLPPNEKPSSSPSYKETFPPSRRHVLAELPNGSLKGPGKSGEELGQLPPDYSKLTPDKETATVTQHKDHVTATGFTVEEIERLGDFPDYATLSGVPAPEPYEDFDINKALPRPYRPFRWAYHQTMSLTKLEPDWWLELYKDYADVIRQREELFETWGPRVIQTLPGSEIAAKELMEMCLQFLCARYPQCFRLDLESMVFHNSILNTQTDLKSTPPMHVLLHNVPEDFAMMIRDPETGIYSFRGGIIMSSLGWDLGSKIGLKLHEIHEPIPDYKEKMQFSMDRYFAKKPTDKAIQRGSWGLEIDRPLYMPPGDSHEQHREQQNPSHTLDQIHLRVDWQTLRRLPLSGAVVFNFKGLFTPITEFRDEPYIPTLILKVLREGKKNLMEYKSTWHTEHVAIPALEEYEKEQIEKGLMERDWEPHTLDESPLYPGWEEKWHRQQGF</sequence>
<feature type="signal peptide" evidence="2">
    <location>
        <begin position="1"/>
        <end position="17"/>
    </location>
</feature>
<evidence type="ECO:0000313" key="4">
    <source>
        <dbReference type="Proteomes" id="UP000799537"/>
    </source>
</evidence>
<feature type="compositionally biased region" description="Polar residues" evidence="1">
    <location>
        <begin position="43"/>
        <end position="55"/>
    </location>
</feature>
<name>A0A6A6D199_ZASCE</name>
<evidence type="ECO:0000256" key="1">
    <source>
        <dbReference type="SAM" id="MobiDB-lite"/>
    </source>
</evidence>
<dbReference type="Proteomes" id="UP000799537">
    <property type="component" value="Unassembled WGS sequence"/>
</dbReference>
<reference evidence="3" key="1">
    <citation type="journal article" date="2020" name="Stud. Mycol.">
        <title>101 Dothideomycetes genomes: a test case for predicting lifestyles and emergence of pathogens.</title>
        <authorList>
            <person name="Haridas S."/>
            <person name="Albert R."/>
            <person name="Binder M."/>
            <person name="Bloem J."/>
            <person name="Labutti K."/>
            <person name="Salamov A."/>
            <person name="Andreopoulos B."/>
            <person name="Baker S."/>
            <person name="Barry K."/>
            <person name="Bills G."/>
            <person name="Bluhm B."/>
            <person name="Cannon C."/>
            <person name="Castanera R."/>
            <person name="Culley D."/>
            <person name="Daum C."/>
            <person name="Ezra D."/>
            <person name="Gonzalez J."/>
            <person name="Henrissat B."/>
            <person name="Kuo A."/>
            <person name="Liang C."/>
            <person name="Lipzen A."/>
            <person name="Lutzoni F."/>
            <person name="Magnuson J."/>
            <person name="Mondo S."/>
            <person name="Nolan M."/>
            <person name="Ohm R."/>
            <person name="Pangilinan J."/>
            <person name="Park H.-J."/>
            <person name="Ramirez L."/>
            <person name="Alfaro M."/>
            <person name="Sun H."/>
            <person name="Tritt A."/>
            <person name="Yoshinaga Y."/>
            <person name="Zwiers L.-H."/>
            <person name="Turgeon B."/>
            <person name="Goodwin S."/>
            <person name="Spatafora J."/>
            <person name="Crous P."/>
            <person name="Grigoriev I."/>
        </authorList>
    </citation>
    <scope>NUCLEOTIDE SEQUENCE</scope>
    <source>
        <strain evidence="3">ATCC 36951</strain>
    </source>
</reference>
<feature type="chain" id="PRO_5025525313" description="Alpha-1,2-mannosyltransferase" evidence="2">
    <location>
        <begin position="18"/>
        <end position="497"/>
    </location>
</feature>
<dbReference type="RefSeq" id="XP_033672768.1">
    <property type="nucleotide sequence ID" value="XM_033804363.1"/>
</dbReference>
<evidence type="ECO:0008006" key="5">
    <source>
        <dbReference type="Google" id="ProtNLM"/>
    </source>
</evidence>
<proteinExistence type="predicted"/>